<dbReference type="Proteomes" id="UP000194885">
    <property type="component" value="Unassembled WGS sequence"/>
</dbReference>
<protein>
    <submittedName>
        <fullName evidence="1">Uncharacterized protein</fullName>
    </submittedName>
</protein>
<sequence>MRRVEKELIKKMANYTARLADFGLLERLSMNQERQREIEWRQDLHTLGACYSLYMDYDRLEGLGQIECAFYHDNTFGISKEVVPFYVNDCLSLKQIMGIFWGTPFDLRIEKIRECMFDRYCLSLTEISVQDFDECINDLFILRSCLFKIHEKVQYD</sequence>
<comment type="caution">
    <text evidence="1">The sequence shown here is derived from an EMBL/GenBank/DDBJ whole genome shotgun (WGS) entry which is preliminary data.</text>
</comment>
<organism evidence="1 2">
    <name type="scientific">Enterococcus faecium</name>
    <name type="common">Streptococcus faecium</name>
    <dbReference type="NCBI Taxonomy" id="1352"/>
    <lineage>
        <taxon>Bacteria</taxon>
        <taxon>Bacillati</taxon>
        <taxon>Bacillota</taxon>
        <taxon>Bacilli</taxon>
        <taxon>Lactobacillales</taxon>
        <taxon>Enterococcaceae</taxon>
        <taxon>Enterococcus</taxon>
    </lineage>
</organism>
<evidence type="ECO:0000313" key="2">
    <source>
        <dbReference type="Proteomes" id="UP000194885"/>
    </source>
</evidence>
<proteinExistence type="predicted"/>
<dbReference type="AlphaFoldDB" id="A0A242BF44"/>
<accession>A0A242BF44</accession>
<dbReference type="RefSeq" id="WP_143351876.1">
    <property type="nucleotide sequence ID" value="NZ_NGKW01000003.1"/>
</dbReference>
<reference evidence="1 2" key="1">
    <citation type="submission" date="2017-05" db="EMBL/GenBank/DDBJ databases">
        <title>The Genome Sequence of Enterococcus faecium 7H8_DIV0219.</title>
        <authorList>
            <consortium name="The Broad Institute Genomics Platform"/>
            <consortium name="The Broad Institute Genomic Center for Infectious Diseases"/>
            <person name="Earl A."/>
            <person name="Manson A."/>
            <person name="Schwartman J."/>
            <person name="Gilmore M."/>
            <person name="Abouelleil A."/>
            <person name="Cao P."/>
            <person name="Chapman S."/>
            <person name="Cusick C."/>
            <person name="Shea T."/>
            <person name="Young S."/>
            <person name="Neafsey D."/>
            <person name="Nusbaum C."/>
            <person name="Birren B."/>
        </authorList>
    </citation>
    <scope>NUCLEOTIDE SEQUENCE [LARGE SCALE GENOMIC DNA]</scope>
    <source>
        <strain evidence="1 2">7H8_DIV0219</strain>
    </source>
</reference>
<name>A0A242BF44_ENTFC</name>
<dbReference type="EMBL" id="NGKW01000003">
    <property type="protein sequence ID" value="OTN93652.1"/>
    <property type="molecule type" value="Genomic_DNA"/>
</dbReference>
<evidence type="ECO:0000313" key="1">
    <source>
        <dbReference type="EMBL" id="OTN93652.1"/>
    </source>
</evidence>
<gene>
    <name evidence="1" type="ORF">A5810_001528</name>
</gene>